<organism evidence="2 3">
    <name type="scientific">Blautia obeum ATCC 29174</name>
    <dbReference type="NCBI Taxonomy" id="411459"/>
    <lineage>
        <taxon>Bacteria</taxon>
        <taxon>Bacillati</taxon>
        <taxon>Bacillota</taxon>
        <taxon>Clostridia</taxon>
        <taxon>Lachnospirales</taxon>
        <taxon>Lachnospiraceae</taxon>
        <taxon>Blautia</taxon>
    </lineage>
</organism>
<name>A5ZPK8_9FIRM</name>
<dbReference type="GeneID" id="79803242"/>
<protein>
    <submittedName>
        <fullName evidence="2">Putative phage tail component domain protein</fullName>
    </submittedName>
</protein>
<gene>
    <name evidence="2" type="ORF">RUMOBE_00925</name>
</gene>
<dbReference type="EMBL" id="AAVO02000002">
    <property type="protein sequence ID" value="EDM88804.1"/>
    <property type="molecule type" value="Genomic_DNA"/>
</dbReference>
<dbReference type="eggNOG" id="COG4722">
    <property type="taxonomic scope" value="Bacteria"/>
</dbReference>
<evidence type="ECO:0000313" key="2">
    <source>
        <dbReference type="EMBL" id="EDM88804.1"/>
    </source>
</evidence>
<comment type="caution">
    <text evidence="2">The sequence shown here is derived from an EMBL/GenBank/DDBJ whole genome shotgun (WGS) entry which is preliminary data.</text>
</comment>
<reference evidence="2 3" key="2">
    <citation type="submission" date="2007-04" db="EMBL/GenBank/DDBJ databases">
        <title>Draft genome sequence of Ruminococcus obeum (ATCC 29174).</title>
        <authorList>
            <person name="Sudarsanam P."/>
            <person name="Ley R."/>
            <person name="Guruge J."/>
            <person name="Turnbaugh P.J."/>
            <person name="Mahowald M."/>
            <person name="Liep D."/>
            <person name="Gordon J."/>
        </authorList>
    </citation>
    <scope>NUCLEOTIDE SEQUENCE [LARGE SCALE GENOMIC DNA]</scope>
    <source>
        <strain evidence="2 3">ATCC 29174</strain>
    </source>
</reference>
<accession>A5ZPK8</accession>
<reference evidence="2 3" key="1">
    <citation type="submission" date="2007-03" db="EMBL/GenBank/DDBJ databases">
        <authorList>
            <person name="Fulton L."/>
            <person name="Clifton S."/>
            <person name="Fulton B."/>
            <person name="Xu J."/>
            <person name="Minx P."/>
            <person name="Pepin K.H."/>
            <person name="Johnson M."/>
            <person name="Thiruvilangam P."/>
            <person name="Bhonagiri V."/>
            <person name="Nash W.E."/>
            <person name="Mardis E.R."/>
            <person name="Wilson R.K."/>
        </authorList>
    </citation>
    <scope>NUCLEOTIDE SEQUENCE [LARGE SCALE GENOMIC DNA]</scope>
    <source>
        <strain evidence="2 3">ATCC 29174</strain>
    </source>
</reference>
<sequence>MKVNGIDISIFSAKQLRYEIEHREVNSQSEWPAALETPVMEKSTKGFKTITVAVAVYGKGKEDVIHNRSDLLAIMYEKLELELDGYSNRFECVLDKITVKEAIKRKCHEVTLNFIGYEFGKEISINMTNTIKSITVKGNDEAPCIVEIAPSVDLGSVEITGAAYNRISGEKETITIRNLKAGKTVIINGEDCTVLQEGLNKFADADMWEFPVLKPGTNTISCSSDKCAVTLKYKPRYV</sequence>
<dbReference type="Gene3D" id="2.60.120.860">
    <property type="match status" value="1"/>
</dbReference>
<evidence type="ECO:0000313" key="3">
    <source>
        <dbReference type="Proteomes" id="UP000006002"/>
    </source>
</evidence>
<dbReference type="RefSeq" id="WP_005427069.1">
    <property type="nucleotide sequence ID" value="NZ_CP102265.1"/>
</dbReference>
<proteinExistence type="predicted"/>
<evidence type="ECO:0000259" key="1">
    <source>
        <dbReference type="Pfam" id="PF22768"/>
    </source>
</evidence>
<dbReference type="Proteomes" id="UP000006002">
    <property type="component" value="Unassembled WGS sequence"/>
</dbReference>
<dbReference type="HOGENOM" id="CLU_1193159_0_0_9"/>
<dbReference type="AlphaFoldDB" id="A5ZPK8"/>
<dbReference type="InterPro" id="IPR054738">
    <property type="entry name" value="Siphovirus-type_tail_C"/>
</dbReference>
<feature type="domain" description="Siphovirus-type tail component C-terminal" evidence="1">
    <location>
        <begin position="139"/>
        <end position="237"/>
    </location>
</feature>
<dbReference type="Pfam" id="PF22768">
    <property type="entry name" value="SPP1_Dit"/>
    <property type="match status" value="1"/>
</dbReference>